<evidence type="ECO:0000313" key="1">
    <source>
        <dbReference type="EMBL" id="GBH34721.1"/>
    </source>
</evidence>
<reference evidence="1 2" key="1">
    <citation type="submission" date="2018-05" db="EMBL/GenBank/DDBJ databases">
        <title>genome sequencing of Nitrosopumilus sp. NM25.</title>
        <authorList>
            <person name="Mori K."/>
            <person name="Nakagawa T."/>
        </authorList>
    </citation>
    <scope>NUCLEOTIDE SEQUENCE [LARGE SCALE GENOMIC DNA]</scope>
    <source>
        <strain evidence="1 2">NM25</strain>
    </source>
</reference>
<proteinExistence type="predicted"/>
<gene>
    <name evidence="1" type="ORF">NZNM25_15120</name>
</gene>
<dbReference type="EMBL" id="BGKI01000007">
    <property type="protein sequence ID" value="GBH34721.1"/>
    <property type="molecule type" value="Genomic_DNA"/>
</dbReference>
<organism evidence="1 2">
    <name type="scientific">Nitrosopumilus zosterae</name>
    <dbReference type="NCBI Taxonomy" id="718286"/>
    <lineage>
        <taxon>Archaea</taxon>
        <taxon>Nitrososphaerota</taxon>
        <taxon>Nitrososphaeria</taxon>
        <taxon>Nitrosopumilales</taxon>
        <taxon>Nitrosopumilaceae</taxon>
        <taxon>Nitrosopumilus</taxon>
    </lineage>
</organism>
<dbReference type="Proteomes" id="UP000245829">
    <property type="component" value="Unassembled WGS sequence"/>
</dbReference>
<dbReference type="RefSeq" id="WP_109877306.1">
    <property type="nucleotide sequence ID" value="NZ_AP026695.1"/>
</dbReference>
<dbReference type="OrthoDB" id="3010at2157"/>
<dbReference type="GeneID" id="76208984"/>
<keyword evidence="2" id="KW-1185">Reference proteome</keyword>
<dbReference type="AlphaFoldDB" id="A0A2S2KT16"/>
<sequence length="127" mass="14493">MKEQVYGAEKGNGEKVASWLNEQAKDSDLKLQVKLKNSVLSTQNFGDFDLLLLSDDSIKSRKLISKAGKRFGIKMIEGGYKEEARIIRRKKSDYAKVLNGDKVIGHLELETSRFGTKKWEIKSEERK</sequence>
<comment type="caution">
    <text evidence="1">The sequence shown here is derived from an EMBL/GenBank/DDBJ whole genome shotgun (WGS) entry which is preliminary data.</text>
</comment>
<evidence type="ECO:0000313" key="2">
    <source>
        <dbReference type="Proteomes" id="UP000245829"/>
    </source>
</evidence>
<accession>A0A2S2KT16</accession>
<name>A0A2S2KT16_9ARCH</name>
<protein>
    <submittedName>
        <fullName evidence="1">Uncharacterized protein</fullName>
    </submittedName>
</protein>